<dbReference type="STRING" id="3635.A0A1U8KV39"/>
<evidence type="ECO:0000313" key="1">
    <source>
        <dbReference type="Proteomes" id="UP000818029"/>
    </source>
</evidence>
<name>A0A1U8I3K1_GOSHI</name>
<sequence length="97" mass="11261">MSREKLRRAALPPVQENSSFLELLPIVRQHIIDGFTPKALDVFRREFDFFDKVTSISGVLFPLPKEERRAGIRRELEKIQVQGDDLYLPTAPNKLVR</sequence>
<proteinExistence type="predicted"/>
<reference evidence="2" key="2">
    <citation type="submission" date="2025-08" db="UniProtKB">
        <authorList>
            <consortium name="RefSeq"/>
        </authorList>
    </citation>
    <scope>IDENTIFICATION</scope>
</reference>
<dbReference type="RefSeq" id="XP_016672805.1">
    <property type="nucleotide sequence ID" value="XM_016817316.2"/>
</dbReference>
<protein>
    <submittedName>
        <fullName evidence="2">Phosphatidylinositol 4-kinase alpha 2-like</fullName>
    </submittedName>
</protein>
<dbReference type="RefSeq" id="XP_016706325.2">
    <property type="nucleotide sequence ID" value="XM_016850836.2"/>
</dbReference>
<organism evidence="1 2">
    <name type="scientific">Gossypium hirsutum</name>
    <name type="common">Upland cotton</name>
    <name type="synonym">Gossypium mexicanum</name>
    <dbReference type="NCBI Taxonomy" id="3635"/>
    <lineage>
        <taxon>Eukaryota</taxon>
        <taxon>Viridiplantae</taxon>
        <taxon>Streptophyta</taxon>
        <taxon>Embryophyta</taxon>
        <taxon>Tracheophyta</taxon>
        <taxon>Spermatophyta</taxon>
        <taxon>Magnoliopsida</taxon>
        <taxon>eudicotyledons</taxon>
        <taxon>Gunneridae</taxon>
        <taxon>Pentapetalae</taxon>
        <taxon>rosids</taxon>
        <taxon>malvids</taxon>
        <taxon>Malvales</taxon>
        <taxon>Malvaceae</taxon>
        <taxon>Malvoideae</taxon>
        <taxon>Gossypium</taxon>
    </lineage>
</organism>
<dbReference type="PaxDb" id="3635-A0A1U8KV39"/>
<dbReference type="GeneID" id="107892283"/>
<keyword evidence="1" id="KW-1185">Reference proteome</keyword>
<accession>A0A1U8I3K1</accession>
<reference evidence="1" key="1">
    <citation type="journal article" date="2020" name="Nat. Genet.">
        <title>Genomic diversifications of five Gossypium allopolyploid species and their impact on cotton improvement.</title>
        <authorList>
            <person name="Chen Z.J."/>
            <person name="Sreedasyam A."/>
            <person name="Ando A."/>
            <person name="Song Q."/>
            <person name="De Santiago L.M."/>
            <person name="Hulse-Kemp A.M."/>
            <person name="Ding M."/>
            <person name="Ye W."/>
            <person name="Kirkbride R.C."/>
            <person name="Jenkins J."/>
            <person name="Plott C."/>
            <person name="Lovell J."/>
            <person name="Lin Y.M."/>
            <person name="Vaughn R."/>
            <person name="Liu B."/>
            <person name="Simpson S."/>
            <person name="Scheffler B.E."/>
            <person name="Wen L."/>
            <person name="Saski C.A."/>
            <person name="Grover C.E."/>
            <person name="Hu G."/>
            <person name="Conover J.L."/>
            <person name="Carlson J.W."/>
            <person name="Shu S."/>
            <person name="Boston L.B."/>
            <person name="Williams M."/>
            <person name="Peterson D.G."/>
            <person name="McGee K."/>
            <person name="Jones D.C."/>
            <person name="Wendel J.F."/>
            <person name="Stelly D.M."/>
            <person name="Grimwood J."/>
            <person name="Schmutz J."/>
        </authorList>
    </citation>
    <scope>NUCLEOTIDE SEQUENCE [LARGE SCALE GENOMIC DNA]</scope>
    <source>
        <strain evidence="1">cv. TM-1</strain>
    </source>
</reference>
<gene>
    <name evidence="2" type="primary">LOC107892283</name>
</gene>
<dbReference type="Proteomes" id="UP000818029">
    <property type="component" value="Chromosome D09"/>
</dbReference>
<evidence type="ECO:0000313" key="2">
    <source>
        <dbReference type="RefSeq" id="XP_016672805.1"/>
    </source>
</evidence>